<accession>A0ACA9MX58</accession>
<reference evidence="1" key="1">
    <citation type="submission" date="2021-06" db="EMBL/GenBank/DDBJ databases">
        <authorList>
            <person name="Kallberg Y."/>
            <person name="Tangrot J."/>
            <person name="Rosling A."/>
        </authorList>
    </citation>
    <scope>NUCLEOTIDE SEQUENCE</scope>
    <source>
        <strain evidence="1">AU212A</strain>
    </source>
</reference>
<comment type="caution">
    <text evidence="1">The sequence shown here is derived from an EMBL/GenBank/DDBJ whole genome shotgun (WGS) entry which is preliminary data.</text>
</comment>
<protein>
    <submittedName>
        <fullName evidence="1">1705_t:CDS:1</fullName>
    </submittedName>
</protein>
<gene>
    <name evidence="1" type="ORF">SCALOS_LOCUS7416</name>
</gene>
<keyword evidence="2" id="KW-1185">Reference proteome</keyword>
<name>A0ACA9MX58_9GLOM</name>
<dbReference type="Proteomes" id="UP000789860">
    <property type="component" value="Unassembled WGS sequence"/>
</dbReference>
<dbReference type="EMBL" id="CAJVPM010016499">
    <property type="protein sequence ID" value="CAG8614417.1"/>
    <property type="molecule type" value="Genomic_DNA"/>
</dbReference>
<evidence type="ECO:0000313" key="1">
    <source>
        <dbReference type="EMBL" id="CAG8614417.1"/>
    </source>
</evidence>
<organism evidence="1 2">
    <name type="scientific">Scutellospora calospora</name>
    <dbReference type="NCBI Taxonomy" id="85575"/>
    <lineage>
        <taxon>Eukaryota</taxon>
        <taxon>Fungi</taxon>
        <taxon>Fungi incertae sedis</taxon>
        <taxon>Mucoromycota</taxon>
        <taxon>Glomeromycotina</taxon>
        <taxon>Glomeromycetes</taxon>
        <taxon>Diversisporales</taxon>
        <taxon>Gigasporaceae</taxon>
        <taxon>Scutellospora</taxon>
    </lineage>
</organism>
<sequence>GEKWVKGFMRRNNFSNRHHTTVVQKLPEDLEPLKNEFLKNIWSPRTLLFVNPRSLLVMDSFSGHTTDLVKNRFKEKNTNFAIIPSGLTKKLQPLDVYINKSFKDKIGEEIKKLTPTGHIQRPAYNIVADISTTQDSSEEDIIFNYNWVKDPEVRKKSNFIYVNVDNSDNNESIVDLTQDNNSNNNESFVDLTQDDNNDDNHNEINNSDNNNNWDENEENDWNEGWNTDCNDDWNKNQNKDWNEDLNEEWNDSQNESNANKSNYSSYSDAHVYYDEDIDIYYDDKVVEYTNSWDQKLSEP</sequence>
<proteinExistence type="predicted"/>
<evidence type="ECO:0000313" key="2">
    <source>
        <dbReference type="Proteomes" id="UP000789860"/>
    </source>
</evidence>
<feature type="non-terminal residue" evidence="1">
    <location>
        <position position="1"/>
    </location>
</feature>